<dbReference type="AlphaFoldDB" id="A0A9X1B9Z8"/>
<accession>A0A9X1B9Z8</accession>
<feature type="transmembrane region" description="Helical" evidence="1">
    <location>
        <begin position="179"/>
        <end position="203"/>
    </location>
</feature>
<evidence type="ECO:0000313" key="3">
    <source>
        <dbReference type="Proteomes" id="UP001138802"/>
    </source>
</evidence>
<gene>
    <name evidence="2" type="ORF">CKO25_13090</name>
</gene>
<keyword evidence="1" id="KW-0812">Transmembrane</keyword>
<feature type="transmembrane region" description="Helical" evidence="1">
    <location>
        <begin position="123"/>
        <end position="144"/>
    </location>
</feature>
<keyword evidence="1" id="KW-0472">Membrane</keyword>
<evidence type="ECO:0000313" key="2">
    <source>
        <dbReference type="EMBL" id="MBK1645561.1"/>
    </source>
</evidence>
<name>A0A9X1B9Z8_9GAMM</name>
<dbReference type="EMBL" id="NRSD01000013">
    <property type="protein sequence ID" value="MBK1645561.1"/>
    <property type="molecule type" value="Genomic_DNA"/>
</dbReference>
<organism evidence="2 3">
    <name type="scientific">Thiocapsa imhoffii</name>
    <dbReference type="NCBI Taxonomy" id="382777"/>
    <lineage>
        <taxon>Bacteria</taxon>
        <taxon>Pseudomonadati</taxon>
        <taxon>Pseudomonadota</taxon>
        <taxon>Gammaproteobacteria</taxon>
        <taxon>Chromatiales</taxon>
        <taxon>Chromatiaceae</taxon>
        <taxon>Thiocapsa</taxon>
    </lineage>
</organism>
<protein>
    <submittedName>
        <fullName evidence="2">Spermidine synthase</fullName>
    </submittedName>
</protein>
<dbReference type="Proteomes" id="UP001138802">
    <property type="component" value="Unassembled WGS sequence"/>
</dbReference>
<evidence type="ECO:0000256" key="1">
    <source>
        <dbReference type="SAM" id="Phobius"/>
    </source>
</evidence>
<keyword evidence="3" id="KW-1185">Reference proteome</keyword>
<feature type="transmembrane region" description="Helical" evidence="1">
    <location>
        <begin position="91"/>
        <end position="111"/>
    </location>
</feature>
<sequence length="256" mass="25460">MTVKEKIASIITTLFVWGLAGALFGALFGGLHALLSSLGLVGWVPLVAAAAVAATTTSAFYSAMPVALVGAMAGILASIGYLIVVGPVVELLGIAGIAGLGGVLAGLFYAWMVPGGGRPLAEVLSGLLAGLFAGGCLALTLAILGRDLDVLFMAAGVVALVGTFFQISERWLVGHCARWFPALISAAVVSGLIAAVVGSSVWIIGGAASVMLESQAGEVSNRILGAVPLGFLGGLFGGAVTGILLQILGFRIGPSS</sequence>
<feature type="transmembrane region" description="Helical" evidence="1">
    <location>
        <begin position="150"/>
        <end position="167"/>
    </location>
</feature>
<keyword evidence="1" id="KW-1133">Transmembrane helix</keyword>
<comment type="caution">
    <text evidence="2">The sequence shown here is derived from an EMBL/GenBank/DDBJ whole genome shotgun (WGS) entry which is preliminary data.</text>
</comment>
<feature type="transmembrane region" description="Helical" evidence="1">
    <location>
        <begin position="223"/>
        <end position="250"/>
    </location>
</feature>
<reference evidence="2 3" key="1">
    <citation type="journal article" date="2020" name="Microorganisms">
        <title>Osmotic Adaptation and Compatible Solute Biosynthesis of Phototrophic Bacteria as Revealed from Genome Analyses.</title>
        <authorList>
            <person name="Imhoff J.F."/>
            <person name="Rahn T."/>
            <person name="Kunzel S."/>
            <person name="Keller A."/>
            <person name="Neulinger S.C."/>
        </authorList>
    </citation>
    <scope>NUCLEOTIDE SEQUENCE [LARGE SCALE GENOMIC DNA]</scope>
    <source>
        <strain evidence="2 3">DSM 21303</strain>
    </source>
</reference>
<dbReference type="RefSeq" id="WP_200388373.1">
    <property type="nucleotide sequence ID" value="NZ_NRSD01000013.1"/>
</dbReference>
<feature type="transmembrane region" description="Helical" evidence="1">
    <location>
        <begin position="66"/>
        <end position="85"/>
    </location>
</feature>
<feature type="transmembrane region" description="Helical" evidence="1">
    <location>
        <begin position="7"/>
        <end position="28"/>
    </location>
</feature>
<proteinExistence type="predicted"/>